<organism evidence="2">
    <name type="scientific">viral metagenome</name>
    <dbReference type="NCBI Taxonomy" id="1070528"/>
    <lineage>
        <taxon>unclassified sequences</taxon>
        <taxon>metagenomes</taxon>
        <taxon>organismal metagenomes</taxon>
    </lineage>
</organism>
<keyword evidence="1" id="KW-0812">Transmembrane</keyword>
<feature type="transmembrane region" description="Helical" evidence="1">
    <location>
        <begin position="47"/>
        <end position="67"/>
    </location>
</feature>
<accession>A0A6M3M3N7</accession>
<keyword evidence="1" id="KW-1133">Transmembrane helix</keyword>
<evidence type="ECO:0000313" key="2">
    <source>
        <dbReference type="EMBL" id="QJB01684.1"/>
    </source>
</evidence>
<dbReference type="EMBL" id="MT143724">
    <property type="protein sequence ID" value="QJB01684.1"/>
    <property type="molecule type" value="Genomic_DNA"/>
</dbReference>
<reference evidence="2" key="1">
    <citation type="submission" date="2020-03" db="EMBL/GenBank/DDBJ databases">
        <title>The deep terrestrial virosphere.</title>
        <authorList>
            <person name="Holmfeldt K."/>
            <person name="Nilsson E."/>
            <person name="Simone D."/>
            <person name="Lopez-Fernandez M."/>
            <person name="Wu X."/>
            <person name="de Brujin I."/>
            <person name="Lundin D."/>
            <person name="Andersson A."/>
            <person name="Bertilsson S."/>
            <person name="Dopson M."/>
        </authorList>
    </citation>
    <scope>NUCLEOTIDE SEQUENCE</scope>
    <source>
        <strain evidence="2">MM171B02166</strain>
    </source>
</reference>
<evidence type="ECO:0000256" key="1">
    <source>
        <dbReference type="SAM" id="Phobius"/>
    </source>
</evidence>
<dbReference type="SUPFAM" id="SSF81324">
    <property type="entry name" value="Voltage-gated potassium channels"/>
    <property type="match status" value="1"/>
</dbReference>
<name>A0A6M3M3N7_9ZZZZ</name>
<protein>
    <submittedName>
        <fullName evidence="2">Uncharacterized protein</fullName>
    </submittedName>
</protein>
<proteinExistence type="predicted"/>
<dbReference type="AlphaFoldDB" id="A0A6M3M3N7"/>
<sequence length="110" mass="12211">MEWLLRNALLYVVLFLAVGSALKYVLPYAILGLTQVGLGKPWPRWEWRYLSAFALALIGYGLALMMTEDLVARFAAMRPPALVLLAYGANELARAVIKPLEELGFGQTRG</sequence>
<keyword evidence="1" id="KW-0472">Membrane</keyword>
<gene>
    <name evidence="2" type="ORF">MM171B02166_0007</name>
</gene>